<proteinExistence type="predicted"/>
<dbReference type="AlphaFoldDB" id="A0A914P6E4"/>
<dbReference type="InterPro" id="IPR000210">
    <property type="entry name" value="BTB/POZ_dom"/>
</dbReference>
<dbReference type="InterPro" id="IPR051481">
    <property type="entry name" value="BTB-POZ/Galectin-3-binding"/>
</dbReference>
<feature type="domain" description="BTB" evidence="2">
    <location>
        <begin position="38"/>
        <end position="104"/>
    </location>
</feature>
<dbReference type="InterPro" id="IPR011333">
    <property type="entry name" value="SKP1/BTB/POZ_sf"/>
</dbReference>
<dbReference type="Gene3D" id="3.30.710.10">
    <property type="entry name" value="Potassium Channel Kv1.1, Chain A"/>
    <property type="match status" value="1"/>
</dbReference>
<name>A0A914P6E4_9BILA</name>
<dbReference type="WBParaSite" id="PDA_v2.g1351.t1">
    <property type="protein sequence ID" value="PDA_v2.g1351.t1"/>
    <property type="gene ID" value="PDA_v2.g1351"/>
</dbReference>
<dbReference type="SUPFAM" id="SSF54695">
    <property type="entry name" value="POZ domain"/>
    <property type="match status" value="1"/>
</dbReference>
<evidence type="ECO:0000313" key="3">
    <source>
        <dbReference type="Proteomes" id="UP000887578"/>
    </source>
</evidence>
<accession>A0A914P6E4</accession>
<organism evidence="3 4">
    <name type="scientific">Panagrolaimus davidi</name>
    <dbReference type="NCBI Taxonomy" id="227884"/>
    <lineage>
        <taxon>Eukaryota</taxon>
        <taxon>Metazoa</taxon>
        <taxon>Ecdysozoa</taxon>
        <taxon>Nematoda</taxon>
        <taxon>Chromadorea</taxon>
        <taxon>Rhabditida</taxon>
        <taxon>Tylenchina</taxon>
        <taxon>Panagrolaimomorpha</taxon>
        <taxon>Panagrolaimoidea</taxon>
        <taxon>Panagrolaimidae</taxon>
        <taxon>Panagrolaimus</taxon>
    </lineage>
</organism>
<dbReference type="Gene3D" id="1.25.40.420">
    <property type="match status" value="1"/>
</dbReference>
<dbReference type="Pfam" id="PF00651">
    <property type="entry name" value="BTB"/>
    <property type="match status" value="1"/>
</dbReference>
<keyword evidence="3" id="KW-1185">Reference proteome</keyword>
<dbReference type="Proteomes" id="UP000887578">
    <property type="component" value="Unplaced"/>
</dbReference>
<keyword evidence="1" id="KW-0472">Membrane</keyword>
<reference evidence="4" key="1">
    <citation type="submission" date="2022-11" db="UniProtKB">
        <authorList>
            <consortium name="WormBaseParasite"/>
        </authorList>
    </citation>
    <scope>IDENTIFICATION</scope>
</reference>
<dbReference type="PANTHER" id="PTHR24410:SF23">
    <property type="entry name" value="BTB DOMAIN-CONTAINING PROTEIN-RELATED"/>
    <property type="match status" value="1"/>
</dbReference>
<protein>
    <submittedName>
        <fullName evidence="4">BTB domain-containing protein</fullName>
    </submittedName>
</protein>
<sequence length="283" mass="33634">MSWSTKIFGEDLSKNYIFDMQQERFKIFKSQDLEAGNFDVTFEVEGKKLFGHKFILEPISETLKLMLSDRWTTKDEPVKIEAYSYDNFYEFICFVYSGSCNLNAENVFPMVDLAEFYDVSFLKDYCEKYILSTMKITIENMEEMSEFADKYSLKMFMDSIKKFIRQNNREIIKDEKFSVFKKPFIEFLSTIPRDPDYYGNGNYYSDSYIKESEFFQSVYKWAEQQVNMKQEAAEEGFNLLEAIKAILSTILPKIKFGKMKIEFLMKFVGMFLLLTLLILMYKI</sequence>
<evidence type="ECO:0000259" key="2">
    <source>
        <dbReference type="PROSITE" id="PS50097"/>
    </source>
</evidence>
<keyword evidence="1" id="KW-1133">Transmembrane helix</keyword>
<feature type="transmembrane region" description="Helical" evidence="1">
    <location>
        <begin position="263"/>
        <end position="281"/>
    </location>
</feature>
<keyword evidence="1" id="KW-0812">Transmembrane</keyword>
<dbReference type="PANTHER" id="PTHR24410">
    <property type="entry name" value="HL07962P-RELATED"/>
    <property type="match status" value="1"/>
</dbReference>
<dbReference type="PROSITE" id="PS50097">
    <property type="entry name" value="BTB"/>
    <property type="match status" value="1"/>
</dbReference>
<evidence type="ECO:0000256" key="1">
    <source>
        <dbReference type="SAM" id="Phobius"/>
    </source>
</evidence>
<dbReference type="SMART" id="SM00225">
    <property type="entry name" value="BTB"/>
    <property type="match status" value="1"/>
</dbReference>
<evidence type="ECO:0000313" key="4">
    <source>
        <dbReference type="WBParaSite" id="PDA_v2.g1351.t1"/>
    </source>
</evidence>